<comment type="caution">
    <text evidence="6">The sequence shown here is derived from an EMBL/GenBank/DDBJ whole genome shotgun (WGS) entry which is preliminary data.</text>
</comment>
<evidence type="ECO:0000313" key="7">
    <source>
        <dbReference type="Proteomes" id="UP001596060"/>
    </source>
</evidence>
<dbReference type="PANTHER" id="PTHR11727:SF14">
    <property type="entry name" value="BLL8166 PROTEIN"/>
    <property type="match status" value="1"/>
</dbReference>
<protein>
    <submittedName>
        <fullName evidence="6">Class I SAM-dependent methyltransferase</fullName>
    </submittedName>
</protein>
<evidence type="ECO:0000259" key="5">
    <source>
        <dbReference type="SMART" id="SM00650"/>
    </source>
</evidence>
<keyword evidence="1 6" id="KW-0489">Methyltransferase</keyword>
<organism evidence="6 7">
    <name type="scientific">Bosea massiliensis</name>
    <dbReference type="NCBI Taxonomy" id="151419"/>
    <lineage>
        <taxon>Bacteria</taxon>
        <taxon>Pseudomonadati</taxon>
        <taxon>Pseudomonadota</taxon>
        <taxon>Alphaproteobacteria</taxon>
        <taxon>Hyphomicrobiales</taxon>
        <taxon>Boseaceae</taxon>
        <taxon>Bosea</taxon>
    </lineage>
</organism>
<evidence type="ECO:0000256" key="1">
    <source>
        <dbReference type="ARBA" id="ARBA00022603"/>
    </source>
</evidence>
<keyword evidence="2" id="KW-0808">Transferase</keyword>
<dbReference type="RefSeq" id="WP_348626267.1">
    <property type="nucleotide sequence ID" value="NZ_JBHSLU010000051.1"/>
</dbReference>
<dbReference type="SUPFAM" id="SSF53335">
    <property type="entry name" value="S-adenosyl-L-methionine-dependent methyltransferases"/>
    <property type="match status" value="1"/>
</dbReference>
<keyword evidence="3" id="KW-0949">S-adenosyl-L-methionine</keyword>
<dbReference type="InterPro" id="IPR029063">
    <property type="entry name" value="SAM-dependent_MTases_sf"/>
</dbReference>
<dbReference type="CDD" id="cd02440">
    <property type="entry name" value="AdoMet_MTases"/>
    <property type="match status" value="1"/>
</dbReference>
<gene>
    <name evidence="6" type="ORF">ACFPN9_16280</name>
</gene>
<dbReference type="InterPro" id="IPR001737">
    <property type="entry name" value="KsgA/Erm"/>
</dbReference>
<dbReference type="Gene3D" id="3.40.50.150">
    <property type="entry name" value="Vaccinia Virus protein VP39"/>
    <property type="match status" value="1"/>
</dbReference>
<dbReference type="GO" id="GO:0008168">
    <property type="term" value="F:methyltransferase activity"/>
    <property type="evidence" value="ECO:0007669"/>
    <property type="project" value="UniProtKB-KW"/>
</dbReference>
<reference evidence="7" key="1">
    <citation type="journal article" date="2019" name="Int. J. Syst. Evol. Microbiol.">
        <title>The Global Catalogue of Microorganisms (GCM) 10K type strain sequencing project: providing services to taxonomists for standard genome sequencing and annotation.</title>
        <authorList>
            <consortium name="The Broad Institute Genomics Platform"/>
            <consortium name="The Broad Institute Genome Sequencing Center for Infectious Disease"/>
            <person name="Wu L."/>
            <person name="Ma J."/>
        </authorList>
    </citation>
    <scope>NUCLEOTIDE SEQUENCE [LARGE SCALE GENOMIC DNA]</scope>
    <source>
        <strain evidence="7">CCUG 43117</strain>
    </source>
</reference>
<evidence type="ECO:0000256" key="2">
    <source>
        <dbReference type="ARBA" id="ARBA00022679"/>
    </source>
</evidence>
<dbReference type="EMBL" id="JBHSLU010000051">
    <property type="protein sequence ID" value="MFC5506809.1"/>
    <property type="molecule type" value="Genomic_DNA"/>
</dbReference>
<proteinExistence type="predicted"/>
<dbReference type="GO" id="GO:0032259">
    <property type="term" value="P:methylation"/>
    <property type="evidence" value="ECO:0007669"/>
    <property type="project" value="UniProtKB-KW"/>
</dbReference>
<keyword evidence="7" id="KW-1185">Reference proteome</keyword>
<evidence type="ECO:0000313" key="6">
    <source>
        <dbReference type="EMBL" id="MFC5506809.1"/>
    </source>
</evidence>
<evidence type="ECO:0000256" key="4">
    <source>
        <dbReference type="ARBA" id="ARBA00022884"/>
    </source>
</evidence>
<evidence type="ECO:0000256" key="3">
    <source>
        <dbReference type="ARBA" id="ARBA00022691"/>
    </source>
</evidence>
<sequence length="264" mass="28874">MSLTSSRRPVQGASLAARLGRSRVAARLEDEMRVTAADLVDSVAQARLKVATVRYKVEDEVRSKTEKLRSRVSEARTKLGDEARFIKSWIDNPARTGSVTPSSPALARRMASYVDPSRPGPVIEIGPGTGPVTEALIERGISEDRLILVEYSPDFCKLLRERFPRATVIEGDAYALSKTLEGHLPEKAIAVVSSLPLFNQPPAKRSALAKDAFTLLVDGAPLIQFTYSVVSPVPRKGSGLKASVSDWVLRNIPPARVWIYRQNG</sequence>
<dbReference type="PANTHER" id="PTHR11727">
    <property type="entry name" value="DIMETHYLADENOSINE TRANSFERASE"/>
    <property type="match status" value="1"/>
</dbReference>
<accession>A0ABW0P4V2</accession>
<keyword evidence="4" id="KW-0694">RNA-binding</keyword>
<feature type="domain" description="Ribosomal RNA adenine methylase transferase N-terminal" evidence="5">
    <location>
        <begin position="106"/>
        <end position="236"/>
    </location>
</feature>
<dbReference type="SMART" id="SM00650">
    <property type="entry name" value="rADc"/>
    <property type="match status" value="1"/>
</dbReference>
<dbReference type="Proteomes" id="UP001596060">
    <property type="component" value="Unassembled WGS sequence"/>
</dbReference>
<dbReference type="InterPro" id="IPR020598">
    <property type="entry name" value="rRNA_Ade_methylase_Trfase_N"/>
</dbReference>
<dbReference type="Pfam" id="PF00398">
    <property type="entry name" value="RrnaAD"/>
    <property type="match status" value="1"/>
</dbReference>
<name>A0ABW0P4V2_9HYPH</name>